<dbReference type="PROSITE" id="PS51194">
    <property type="entry name" value="HELICASE_CTER"/>
    <property type="match status" value="1"/>
</dbReference>
<dbReference type="RefSeq" id="WP_090928483.1">
    <property type="nucleotide sequence ID" value="NZ_FOTY01000038.1"/>
</dbReference>
<dbReference type="SUPFAM" id="SSF52540">
    <property type="entry name" value="P-loop containing nucleoside triphosphate hydrolases"/>
    <property type="match status" value="1"/>
</dbReference>
<dbReference type="Pfam" id="PF00270">
    <property type="entry name" value="DEAD"/>
    <property type="match status" value="1"/>
</dbReference>
<dbReference type="InterPro" id="IPR014001">
    <property type="entry name" value="Helicase_ATP-bd"/>
</dbReference>
<evidence type="ECO:0000256" key="2">
    <source>
        <dbReference type="ARBA" id="ARBA00022840"/>
    </source>
</evidence>
<keyword evidence="1" id="KW-0547">Nucleotide-binding</keyword>
<dbReference type="InterPro" id="IPR001650">
    <property type="entry name" value="Helicase_C-like"/>
</dbReference>
<dbReference type="GO" id="GO:0016887">
    <property type="term" value="F:ATP hydrolysis activity"/>
    <property type="evidence" value="ECO:0007669"/>
    <property type="project" value="TreeGrafter"/>
</dbReference>
<evidence type="ECO:0000256" key="1">
    <source>
        <dbReference type="ARBA" id="ARBA00022741"/>
    </source>
</evidence>
<dbReference type="STRING" id="266892.SAMN04488054_13818"/>
<accession>A0A1I4Q9Y1</accession>
<dbReference type="GO" id="GO:0005524">
    <property type="term" value="F:ATP binding"/>
    <property type="evidence" value="ECO:0007669"/>
    <property type="project" value="UniProtKB-KW"/>
</dbReference>
<dbReference type="SMART" id="SM00487">
    <property type="entry name" value="DEXDc"/>
    <property type="match status" value="1"/>
</dbReference>
<gene>
    <name evidence="5" type="ORF">SAMN04488054_13818</name>
</gene>
<organism evidence="5 6">
    <name type="scientific">Salibacterium qingdaonense</name>
    <dbReference type="NCBI Taxonomy" id="266892"/>
    <lineage>
        <taxon>Bacteria</taxon>
        <taxon>Bacillati</taxon>
        <taxon>Bacillota</taxon>
        <taxon>Bacilli</taxon>
        <taxon>Bacillales</taxon>
        <taxon>Bacillaceae</taxon>
    </lineage>
</organism>
<feature type="domain" description="Helicase ATP-binding" evidence="3">
    <location>
        <begin position="32"/>
        <end position="211"/>
    </location>
</feature>
<name>A0A1I4Q9Y1_9BACI</name>
<dbReference type="InterPro" id="IPR052511">
    <property type="entry name" value="ATP-dep_Helicase"/>
</dbReference>
<keyword evidence="5" id="KW-0347">Helicase</keyword>
<reference evidence="5 6" key="1">
    <citation type="submission" date="2016-10" db="EMBL/GenBank/DDBJ databases">
        <authorList>
            <person name="de Groot N.N."/>
        </authorList>
    </citation>
    <scope>NUCLEOTIDE SEQUENCE [LARGE SCALE GENOMIC DNA]</scope>
    <source>
        <strain evidence="5 6">CGMCC 1.6134</strain>
    </source>
</reference>
<dbReference type="Pfam" id="PF00271">
    <property type="entry name" value="Helicase_C"/>
    <property type="match status" value="1"/>
</dbReference>
<dbReference type="AlphaFoldDB" id="A0A1I4Q9Y1"/>
<dbReference type="Gene3D" id="3.40.50.300">
    <property type="entry name" value="P-loop containing nucleotide triphosphate hydrolases"/>
    <property type="match status" value="2"/>
</dbReference>
<protein>
    <submittedName>
        <fullName evidence="5">ATP-dependent helicase Lhr and Lhr-like helicase</fullName>
    </submittedName>
</protein>
<evidence type="ECO:0000313" key="6">
    <source>
        <dbReference type="Proteomes" id="UP000199668"/>
    </source>
</evidence>
<dbReference type="EMBL" id="FOTY01000038">
    <property type="protein sequence ID" value="SFM36606.1"/>
    <property type="molecule type" value="Genomic_DNA"/>
</dbReference>
<evidence type="ECO:0000313" key="5">
    <source>
        <dbReference type="EMBL" id="SFM36606.1"/>
    </source>
</evidence>
<dbReference type="GO" id="GO:0003677">
    <property type="term" value="F:DNA binding"/>
    <property type="evidence" value="ECO:0007669"/>
    <property type="project" value="TreeGrafter"/>
</dbReference>
<dbReference type="OrthoDB" id="9774462at2"/>
<sequence length="711" mass="82159">MNTFQLLSENIQRKIWEEQWTNFYPVQDKTIPVVMNSDKDVIISSGTASGKTEAAFFPAISLVEREAVEQLKIIYISPLKALINNQFERIEKLCEDSYIPIHRWHGDVSQSQKRKMTKNPAGILQITPESIESLFINRTELLQKMFQNVSFIVIDEIHAFIDKERGVQLRSLLYRMQAYAIQRPRIIGLSATINNSELVKNWVNPERTEKVEMIESAESDKKLLYNLIHLESRESGKKPLALFEDIRKLTKTMKAIIFCNSRGEVEEATHMLNRLSDQENQTKPYYAHHSSIDKAEREHVEKVMSESQSPKSIVATSSLELGIDIGSVDIIIQLDNTFTVSSLKQRLGRSGRKINTNQILQMYTTSEDSLLQSLAVMELNLEKWVEPAIGYHRPFDILFHQILSILQEKNGMTSSALKELIAYIEIFQDIEEEYINVMLESMVTEEYIEIIHGSNEMIVGLEGERILRHHEFYSVFKTFEEYEVRQGAKKIGSIDKDPMYNPGDNIILAGNLWTIQEIDEKKNKIYVSTAVNGKPPKFTSGAAKTHPKIAEKAFAILCSNETFTYVNEDANDTLNDMRKKYHMLNLNIKQRVIWEAEGAENLLFETYTGSTIVQTLVWMLRAKDISVSSIDQLGRIELRSDKQEILDQLYDIKKQKWQPDDLFPYIKEDEWFSSKYSVYVPSILQRYMHAAHEMDITGVIDFLERYEIITS</sequence>
<dbReference type="Proteomes" id="UP000199668">
    <property type="component" value="Unassembled WGS sequence"/>
</dbReference>
<dbReference type="CDD" id="cd17922">
    <property type="entry name" value="DEXHc_LHR-like"/>
    <property type="match status" value="1"/>
</dbReference>
<evidence type="ECO:0000259" key="3">
    <source>
        <dbReference type="PROSITE" id="PS51192"/>
    </source>
</evidence>
<proteinExistence type="predicted"/>
<dbReference type="PROSITE" id="PS51192">
    <property type="entry name" value="HELICASE_ATP_BIND_1"/>
    <property type="match status" value="1"/>
</dbReference>
<keyword evidence="6" id="KW-1185">Reference proteome</keyword>
<dbReference type="PANTHER" id="PTHR47962:SF5">
    <property type="entry name" value="ATP-DEPENDENT HELICASE LHR-RELATED"/>
    <property type="match status" value="1"/>
</dbReference>
<dbReference type="InterPro" id="IPR011545">
    <property type="entry name" value="DEAD/DEAH_box_helicase_dom"/>
</dbReference>
<evidence type="ECO:0000259" key="4">
    <source>
        <dbReference type="PROSITE" id="PS51194"/>
    </source>
</evidence>
<keyword evidence="2" id="KW-0067">ATP-binding</keyword>
<keyword evidence="5" id="KW-0378">Hydrolase</keyword>
<dbReference type="PANTHER" id="PTHR47962">
    <property type="entry name" value="ATP-DEPENDENT HELICASE LHR-RELATED-RELATED"/>
    <property type="match status" value="1"/>
</dbReference>
<dbReference type="InterPro" id="IPR027417">
    <property type="entry name" value="P-loop_NTPase"/>
</dbReference>
<dbReference type="GO" id="GO:0004386">
    <property type="term" value="F:helicase activity"/>
    <property type="evidence" value="ECO:0007669"/>
    <property type="project" value="UniProtKB-KW"/>
</dbReference>
<feature type="domain" description="Helicase C-terminal" evidence="4">
    <location>
        <begin position="245"/>
        <end position="392"/>
    </location>
</feature>
<dbReference type="SMART" id="SM00490">
    <property type="entry name" value="HELICc"/>
    <property type="match status" value="1"/>
</dbReference>